<feature type="compositionally biased region" description="Gly residues" evidence="1">
    <location>
        <begin position="154"/>
        <end position="174"/>
    </location>
</feature>
<gene>
    <name evidence="2" type="ORF">C0Q70_03501</name>
</gene>
<proteinExistence type="predicted"/>
<evidence type="ECO:0000313" key="3">
    <source>
        <dbReference type="Proteomes" id="UP000245119"/>
    </source>
</evidence>
<sequence length="384" mass="39520">MLALICNLGADDNPLVYGDGYTESKYRLAGASWGSRVRPWPRRHHRSNWSGRHNFGSASTCSRHHIIPFERNLPDTASSWSAGPFRSKHVKKTQAMMSFFVTGLTTQQLAGMMTNSGSYYNMTMGNITGSGYPSSYPSSYPSGSGPPLDNTIGTGSGFPGGMGSGFPGGMGSGSPGSYPSVGTTPPPQLPGGMTGNTGAYNTGGSGVIPPPPMGLPGSSNTGMATALALMQQRRLQQQRKQQQQQQQMTNLTGGSMNNILGGGGMMPGANSMLGGRSLASAGSMGLPNMFSGPGVGGATQQLSGTPMDLLSGGSNPMSGLFSSGSGTTGGGGGTGGIDLSWSMLVRPSYGSVNTLSYICENLPCFVSVNVTYGTVMDTEVYSES</sequence>
<comment type="caution">
    <text evidence="2">The sequence shown here is derived from an EMBL/GenBank/DDBJ whole genome shotgun (WGS) entry which is preliminary data.</text>
</comment>
<dbReference type="AlphaFoldDB" id="A0A2T7PSW7"/>
<reference evidence="2 3" key="1">
    <citation type="submission" date="2018-04" db="EMBL/GenBank/DDBJ databases">
        <title>The genome of golden apple snail Pomacea canaliculata provides insight into stress tolerance and invasive adaptation.</title>
        <authorList>
            <person name="Liu C."/>
            <person name="Liu B."/>
            <person name="Ren Y."/>
            <person name="Zhang Y."/>
            <person name="Wang H."/>
            <person name="Li S."/>
            <person name="Jiang F."/>
            <person name="Yin L."/>
            <person name="Zhang G."/>
            <person name="Qian W."/>
            <person name="Fan W."/>
        </authorList>
    </citation>
    <scope>NUCLEOTIDE SEQUENCE [LARGE SCALE GENOMIC DNA]</scope>
    <source>
        <strain evidence="2">SZHN2017</strain>
        <tissue evidence="2">Muscle</tissue>
    </source>
</reference>
<dbReference type="Proteomes" id="UP000245119">
    <property type="component" value="Linkage Group LG2"/>
</dbReference>
<evidence type="ECO:0000256" key="1">
    <source>
        <dbReference type="SAM" id="MobiDB-lite"/>
    </source>
</evidence>
<name>A0A2T7PSW7_POMCA</name>
<protein>
    <submittedName>
        <fullName evidence="2">Uncharacterized protein</fullName>
    </submittedName>
</protein>
<evidence type="ECO:0000313" key="2">
    <source>
        <dbReference type="EMBL" id="PVD36516.1"/>
    </source>
</evidence>
<organism evidence="2 3">
    <name type="scientific">Pomacea canaliculata</name>
    <name type="common">Golden apple snail</name>
    <dbReference type="NCBI Taxonomy" id="400727"/>
    <lineage>
        <taxon>Eukaryota</taxon>
        <taxon>Metazoa</taxon>
        <taxon>Spiralia</taxon>
        <taxon>Lophotrochozoa</taxon>
        <taxon>Mollusca</taxon>
        <taxon>Gastropoda</taxon>
        <taxon>Caenogastropoda</taxon>
        <taxon>Architaenioglossa</taxon>
        <taxon>Ampullarioidea</taxon>
        <taxon>Ampullariidae</taxon>
        <taxon>Pomacea</taxon>
    </lineage>
</organism>
<feature type="compositionally biased region" description="Low complexity" evidence="1">
    <location>
        <begin position="134"/>
        <end position="147"/>
    </location>
</feature>
<keyword evidence="3" id="KW-1185">Reference proteome</keyword>
<feature type="region of interest" description="Disordered" evidence="1">
    <location>
        <begin position="134"/>
        <end position="212"/>
    </location>
</feature>
<dbReference type="EMBL" id="PZQS01000002">
    <property type="protein sequence ID" value="PVD36516.1"/>
    <property type="molecule type" value="Genomic_DNA"/>
</dbReference>
<accession>A0A2T7PSW7</accession>